<gene>
    <name evidence="2" type="ORF">M2280_004076</name>
</gene>
<feature type="region of interest" description="Disordered" evidence="1">
    <location>
        <begin position="115"/>
        <end position="160"/>
    </location>
</feature>
<feature type="compositionally biased region" description="Basic residues" evidence="1">
    <location>
        <begin position="147"/>
        <end position="160"/>
    </location>
</feature>
<name>A0ABT6MG33_9NOCA</name>
<evidence type="ECO:0000313" key="3">
    <source>
        <dbReference type="Proteomes" id="UP001160334"/>
    </source>
</evidence>
<accession>A0ABT6MG33</accession>
<comment type="caution">
    <text evidence="2">The sequence shown here is derived from an EMBL/GenBank/DDBJ whole genome shotgun (WGS) entry which is preliminary data.</text>
</comment>
<sequence length="160" mass="18263">MTASPASWSGEWNPVIQLTIRRLTQPTDLITVGNGPDQFPSVREVRGPLQTIRYLVWRDALGTDSAFDENAALDAIEWLTSEERATVLDQCAFIREHTVPFKPWRIPDNPLLGADWVTSDDQRPHPLHPTIRRPSHTPPPWANNPARTRRNKYGPTRRVK</sequence>
<keyword evidence="3" id="KW-1185">Reference proteome</keyword>
<organism evidence="2 3">
    <name type="scientific">Prescottella agglutinans</name>
    <dbReference type="NCBI Taxonomy" id="1644129"/>
    <lineage>
        <taxon>Bacteria</taxon>
        <taxon>Bacillati</taxon>
        <taxon>Actinomycetota</taxon>
        <taxon>Actinomycetes</taxon>
        <taxon>Mycobacteriales</taxon>
        <taxon>Nocardiaceae</taxon>
        <taxon>Prescottella</taxon>
    </lineage>
</organism>
<protein>
    <submittedName>
        <fullName evidence="2">Uncharacterized protein</fullName>
    </submittedName>
</protein>
<dbReference type="EMBL" id="JARXVC010000011">
    <property type="protein sequence ID" value="MDH6282839.1"/>
    <property type="molecule type" value="Genomic_DNA"/>
</dbReference>
<proteinExistence type="predicted"/>
<evidence type="ECO:0000313" key="2">
    <source>
        <dbReference type="EMBL" id="MDH6282839.1"/>
    </source>
</evidence>
<dbReference type="RefSeq" id="WP_280762130.1">
    <property type="nucleotide sequence ID" value="NZ_JARXVC010000011.1"/>
</dbReference>
<dbReference type="Proteomes" id="UP001160334">
    <property type="component" value="Unassembled WGS sequence"/>
</dbReference>
<evidence type="ECO:0000256" key="1">
    <source>
        <dbReference type="SAM" id="MobiDB-lite"/>
    </source>
</evidence>
<reference evidence="2 3" key="1">
    <citation type="submission" date="2023-04" db="EMBL/GenBank/DDBJ databases">
        <title>Forest soil microbial communities from Buena Vista Peninsula, Colon Province, Panama.</title>
        <authorList>
            <person name="Bouskill N."/>
        </authorList>
    </citation>
    <scope>NUCLEOTIDE SEQUENCE [LARGE SCALE GENOMIC DNA]</scope>
    <source>
        <strain evidence="2 3">CFH S0262</strain>
    </source>
</reference>